<dbReference type="InterPro" id="IPR010259">
    <property type="entry name" value="S8pro/Inhibitor_I9"/>
</dbReference>
<evidence type="ECO:0000256" key="6">
    <source>
        <dbReference type="ARBA" id="ARBA00023105"/>
    </source>
</evidence>
<dbReference type="PANTHER" id="PTHR43806">
    <property type="entry name" value="PEPTIDASE S8"/>
    <property type="match status" value="1"/>
</dbReference>
<keyword evidence="17" id="KW-1185">Reference proteome</keyword>
<dbReference type="GO" id="GO:0030574">
    <property type="term" value="P:collagen catabolic process"/>
    <property type="evidence" value="ECO:0007669"/>
    <property type="project" value="UniProtKB-KW"/>
</dbReference>
<keyword evidence="2 11" id="KW-0645">Protease</keyword>
<feature type="domain" description="Peptidase S8/S53" evidence="14">
    <location>
        <begin position="162"/>
        <end position="405"/>
    </location>
</feature>
<feature type="chain" id="PRO_5004561637" description="Cuticle-degrading serine protease" evidence="13">
    <location>
        <begin position="19"/>
        <end position="429"/>
    </location>
</feature>
<sequence length="429" mass="45454">MFCKNILLLLTVAGSALAAPALKVINEGAPGTIPDKYIIVFKDGTTDAAVNTHTDRISKFHEKRGMDVKEKTKKAGIRKKFNFKSKKGFKGYSGDFDKATVKEILKSPEVAFVEQDAVVKLNDKVDLEKRVYRPSAIWNLDRISHEKYTAPFAYYYDDKYAGDGVTVYVIDTGIRTTHKEFIDLGTGRSRASFGFNAVGDGINTDGNGHGTHCAGTIGGNTYGVNRKVKLVAVKVLDSQGSGTWSGVLNGMNWVAANARPNYSVASMSLGGGKSASVNAAVDTLWNSGVILAVAAGNEGADAINSSPASAPRAITVGAIDSSNQVASWSNYGNTVDILAPGVSIQSTWISSDTSTAFLSGTSMATPHVAGVAAYYISKMAATGGSPNPTKITSLLIDNATKDQIGGNLRDAPNRILSNDYCAKGYQCLY</sequence>
<evidence type="ECO:0000313" key="16">
    <source>
        <dbReference type="EMBL" id="EPS39657.1"/>
    </source>
</evidence>
<keyword evidence="5 11" id="KW-0720">Serine protease</keyword>
<dbReference type="Proteomes" id="UP000015100">
    <property type="component" value="Unassembled WGS sequence"/>
</dbReference>
<reference evidence="16 17" key="1">
    <citation type="journal article" date="2013" name="PLoS Genet.">
        <title>Genomic mechanisms accounting for the adaptation to parasitism in nematode-trapping fungi.</title>
        <authorList>
            <person name="Meerupati T."/>
            <person name="Andersson K.M."/>
            <person name="Friman E."/>
            <person name="Kumar D."/>
            <person name="Tunlid A."/>
            <person name="Ahren D."/>
        </authorList>
    </citation>
    <scope>NUCLEOTIDE SEQUENCE [LARGE SCALE GENOMIC DNA]</scope>
    <source>
        <strain evidence="16 17">CBS 200.50</strain>
    </source>
</reference>
<evidence type="ECO:0000256" key="10">
    <source>
        <dbReference type="ARBA" id="ARBA00081456"/>
    </source>
</evidence>
<dbReference type="GO" id="GO:0005576">
    <property type="term" value="C:extracellular region"/>
    <property type="evidence" value="ECO:0007669"/>
    <property type="project" value="UniProtKB-ARBA"/>
</dbReference>
<protein>
    <recommendedName>
        <fullName evidence="8">Cuticle-degrading serine protease</fullName>
    </recommendedName>
    <alternativeName>
        <fullName evidence="9">Neutral serine protease Aoz1</fullName>
    </alternativeName>
    <alternativeName>
        <fullName evidence="10">PII</fullName>
    </alternativeName>
</protein>
<gene>
    <name evidence="16" type="ORF">H072_6551</name>
</gene>
<dbReference type="InterPro" id="IPR050131">
    <property type="entry name" value="Peptidase_S8_subtilisin-like"/>
</dbReference>
<dbReference type="PANTHER" id="PTHR43806:SF11">
    <property type="entry name" value="CEREVISIN-RELATED"/>
    <property type="match status" value="1"/>
</dbReference>
<evidence type="ECO:0000256" key="7">
    <source>
        <dbReference type="ARBA" id="ARBA00056622"/>
    </source>
</evidence>
<feature type="domain" description="Inhibitor I9" evidence="15">
    <location>
        <begin position="36"/>
        <end position="121"/>
    </location>
</feature>
<feature type="active site" description="Charge relay system" evidence="11">
    <location>
        <position position="362"/>
    </location>
</feature>
<evidence type="ECO:0000259" key="14">
    <source>
        <dbReference type="Pfam" id="PF00082"/>
    </source>
</evidence>
<dbReference type="SUPFAM" id="SSF52743">
    <property type="entry name" value="Subtilisin-like"/>
    <property type="match status" value="1"/>
</dbReference>
<evidence type="ECO:0000256" key="13">
    <source>
        <dbReference type="SAM" id="SignalP"/>
    </source>
</evidence>
<dbReference type="InterPro" id="IPR037045">
    <property type="entry name" value="S8pro/Inhibitor_I9_sf"/>
</dbReference>
<dbReference type="EMBL" id="AQGS01000461">
    <property type="protein sequence ID" value="EPS39657.1"/>
    <property type="molecule type" value="Genomic_DNA"/>
</dbReference>
<organism evidence="16 17">
    <name type="scientific">Dactylellina haptotyla (strain CBS 200.50)</name>
    <name type="common">Nematode-trapping fungus</name>
    <name type="synonym">Monacrosporium haptotylum</name>
    <dbReference type="NCBI Taxonomy" id="1284197"/>
    <lineage>
        <taxon>Eukaryota</taxon>
        <taxon>Fungi</taxon>
        <taxon>Dikarya</taxon>
        <taxon>Ascomycota</taxon>
        <taxon>Pezizomycotina</taxon>
        <taxon>Orbiliomycetes</taxon>
        <taxon>Orbiliales</taxon>
        <taxon>Orbiliaceae</taxon>
        <taxon>Dactylellina</taxon>
    </lineage>
</organism>
<dbReference type="Gene3D" id="3.40.50.200">
    <property type="entry name" value="Peptidase S8/S53 domain"/>
    <property type="match status" value="1"/>
</dbReference>
<dbReference type="Gene3D" id="3.30.70.80">
    <property type="entry name" value="Peptidase S8 propeptide/proteinase inhibitor I9"/>
    <property type="match status" value="1"/>
</dbReference>
<dbReference type="PROSITE" id="PS51892">
    <property type="entry name" value="SUBTILASE"/>
    <property type="match status" value="1"/>
</dbReference>
<keyword evidence="4 11" id="KW-0378">Hydrolase</keyword>
<dbReference type="InterPro" id="IPR036852">
    <property type="entry name" value="Peptidase_S8/S53_dom_sf"/>
</dbReference>
<dbReference type="PROSITE" id="PS00136">
    <property type="entry name" value="SUBTILASE_ASP"/>
    <property type="match status" value="1"/>
</dbReference>
<dbReference type="InterPro" id="IPR015500">
    <property type="entry name" value="Peptidase_S8_subtilisin-rel"/>
</dbReference>
<evidence type="ECO:0000256" key="12">
    <source>
        <dbReference type="RuleBase" id="RU003355"/>
    </source>
</evidence>
<dbReference type="PROSITE" id="PS00137">
    <property type="entry name" value="SUBTILASE_HIS"/>
    <property type="match status" value="1"/>
</dbReference>
<reference evidence="17" key="2">
    <citation type="submission" date="2013-04" db="EMBL/GenBank/DDBJ databases">
        <title>Genomic mechanisms accounting for the adaptation to parasitism in nematode-trapping fungi.</title>
        <authorList>
            <person name="Ahren D.G."/>
        </authorList>
    </citation>
    <scope>NUCLEOTIDE SEQUENCE [LARGE SCALE GENOMIC DNA]</scope>
    <source>
        <strain evidence="17">CBS 200.50</strain>
    </source>
</reference>
<evidence type="ECO:0000256" key="1">
    <source>
        <dbReference type="ARBA" id="ARBA00011073"/>
    </source>
</evidence>
<dbReference type="OMA" id="YGMSGIN"/>
<evidence type="ECO:0000256" key="3">
    <source>
        <dbReference type="ARBA" id="ARBA00022729"/>
    </source>
</evidence>
<dbReference type="PROSITE" id="PS00138">
    <property type="entry name" value="SUBTILASE_SER"/>
    <property type="match status" value="1"/>
</dbReference>
<evidence type="ECO:0000256" key="2">
    <source>
        <dbReference type="ARBA" id="ARBA00022670"/>
    </source>
</evidence>
<dbReference type="PRINTS" id="PR00723">
    <property type="entry name" value="SUBTILISIN"/>
</dbReference>
<dbReference type="eggNOG" id="KOG1153">
    <property type="taxonomic scope" value="Eukaryota"/>
</dbReference>
<comment type="similarity">
    <text evidence="1 11 12">Belongs to the peptidase S8 family.</text>
</comment>
<dbReference type="AlphaFoldDB" id="S8BWG1"/>
<dbReference type="CDD" id="cd04077">
    <property type="entry name" value="Peptidases_S8_PCSK9_ProteinaseK_like"/>
    <property type="match status" value="1"/>
</dbReference>
<dbReference type="GO" id="GO:0006508">
    <property type="term" value="P:proteolysis"/>
    <property type="evidence" value="ECO:0007669"/>
    <property type="project" value="UniProtKB-KW"/>
</dbReference>
<dbReference type="InterPro" id="IPR023828">
    <property type="entry name" value="Peptidase_S8_Ser-AS"/>
</dbReference>
<accession>S8BWG1</accession>
<dbReference type="InterPro" id="IPR000209">
    <property type="entry name" value="Peptidase_S8/S53_dom"/>
</dbReference>
<proteinExistence type="inferred from homology"/>
<dbReference type="Pfam" id="PF00082">
    <property type="entry name" value="Peptidase_S8"/>
    <property type="match status" value="1"/>
</dbReference>
<dbReference type="InterPro" id="IPR023827">
    <property type="entry name" value="Peptidase_S8_Asp-AS"/>
</dbReference>
<evidence type="ECO:0000256" key="5">
    <source>
        <dbReference type="ARBA" id="ARBA00022825"/>
    </source>
</evidence>
<evidence type="ECO:0000256" key="4">
    <source>
        <dbReference type="ARBA" id="ARBA00022801"/>
    </source>
</evidence>
<evidence type="ECO:0000259" key="15">
    <source>
        <dbReference type="Pfam" id="PF05922"/>
    </source>
</evidence>
<dbReference type="Pfam" id="PF05922">
    <property type="entry name" value="Inhibitor_I9"/>
    <property type="match status" value="1"/>
</dbReference>
<comment type="caution">
    <text evidence="16">The sequence shown here is derived from an EMBL/GenBank/DDBJ whole genome shotgun (WGS) entry which is preliminary data.</text>
</comment>
<evidence type="ECO:0000256" key="8">
    <source>
        <dbReference type="ARBA" id="ARBA00072928"/>
    </source>
</evidence>
<dbReference type="InterPro" id="IPR034193">
    <property type="entry name" value="PCSK9_ProteinaseK-like"/>
</dbReference>
<dbReference type="InterPro" id="IPR022398">
    <property type="entry name" value="Peptidase_S8_His-AS"/>
</dbReference>
<comment type="function">
    <text evidence="7">Hydrolyzes gelatin, casein, the chromogenic substrate azocoll and the cuticle of the nematode P.redivivus. Immobilizes P.redivivus.</text>
</comment>
<evidence type="ECO:0000256" key="11">
    <source>
        <dbReference type="PROSITE-ProRule" id="PRU01240"/>
    </source>
</evidence>
<dbReference type="FunFam" id="3.40.50.200:FF:000014">
    <property type="entry name" value="Proteinase K"/>
    <property type="match status" value="1"/>
</dbReference>
<feature type="signal peptide" evidence="13">
    <location>
        <begin position="1"/>
        <end position="18"/>
    </location>
</feature>
<evidence type="ECO:0000256" key="9">
    <source>
        <dbReference type="ARBA" id="ARBA00075726"/>
    </source>
</evidence>
<evidence type="ECO:0000313" key="17">
    <source>
        <dbReference type="Proteomes" id="UP000015100"/>
    </source>
</evidence>
<keyword evidence="3 13" id="KW-0732">Signal</keyword>
<dbReference type="OrthoDB" id="206201at2759"/>
<name>S8BWG1_DACHA</name>
<feature type="active site" description="Charge relay system" evidence="11">
    <location>
        <position position="209"/>
    </location>
</feature>
<keyword evidence="6" id="KW-0177">Collagen degradation</keyword>
<dbReference type="STRING" id="1284197.S8BWG1"/>
<feature type="active site" description="Charge relay system" evidence="11">
    <location>
        <position position="171"/>
    </location>
</feature>
<dbReference type="HOGENOM" id="CLU_011263_1_4_1"/>
<dbReference type="GO" id="GO:0004252">
    <property type="term" value="F:serine-type endopeptidase activity"/>
    <property type="evidence" value="ECO:0007669"/>
    <property type="project" value="UniProtKB-UniRule"/>
</dbReference>